<dbReference type="HOGENOM" id="CLU_033716_1_0_11"/>
<keyword evidence="10" id="KW-1185">Reference proteome</keyword>
<dbReference type="InterPro" id="IPR036396">
    <property type="entry name" value="Cyt_P450_sf"/>
</dbReference>
<keyword evidence="4 8" id="KW-0479">Metal-binding</keyword>
<organism evidence="9 10">
    <name type="scientific">Nocardia brasiliensis (strain ATCC 700358 / HUJEG-1)</name>
    <dbReference type="NCBI Taxonomy" id="1133849"/>
    <lineage>
        <taxon>Bacteria</taxon>
        <taxon>Bacillati</taxon>
        <taxon>Actinomycetota</taxon>
        <taxon>Actinomycetes</taxon>
        <taxon>Mycobacteriales</taxon>
        <taxon>Nocardiaceae</taxon>
        <taxon>Nocardia</taxon>
    </lineage>
</organism>
<dbReference type="RefSeq" id="WP_014985395.1">
    <property type="nucleotide sequence ID" value="NC_018681.1"/>
</dbReference>
<name>K0F045_NOCB7</name>
<dbReference type="PRINTS" id="PR00385">
    <property type="entry name" value="P450"/>
</dbReference>
<dbReference type="SUPFAM" id="SSF48264">
    <property type="entry name" value="Cytochrome P450"/>
    <property type="match status" value="1"/>
</dbReference>
<dbReference type="GO" id="GO:0005506">
    <property type="term" value="F:iron ion binding"/>
    <property type="evidence" value="ECO:0007669"/>
    <property type="project" value="InterPro"/>
</dbReference>
<dbReference type="PANTHER" id="PTHR46696">
    <property type="entry name" value="P450, PUTATIVE (EUROFUNG)-RELATED"/>
    <property type="match status" value="1"/>
</dbReference>
<dbReference type="KEGG" id="nbr:O3I_022925"/>
<dbReference type="PANTHER" id="PTHR46696:SF1">
    <property type="entry name" value="CYTOCHROME P450 YJIB-RELATED"/>
    <property type="match status" value="1"/>
</dbReference>
<keyword evidence="7 8" id="KW-0503">Monooxygenase</keyword>
<accession>K0F045</accession>
<dbReference type="InterPro" id="IPR017972">
    <property type="entry name" value="Cyt_P450_CS"/>
</dbReference>
<evidence type="ECO:0000256" key="1">
    <source>
        <dbReference type="ARBA" id="ARBA00001971"/>
    </source>
</evidence>
<dbReference type="FunFam" id="1.10.630.10:FF:000018">
    <property type="entry name" value="Cytochrome P450 monooxygenase"/>
    <property type="match status" value="1"/>
</dbReference>
<keyword evidence="6 8" id="KW-0408">Iron</keyword>
<dbReference type="AlphaFoldDB" id="K0F045"/>
<comment type="similarity">
    <text evidence="2 8">Belongs to the cytochrome P450 family.</text>
</comment>
<dbReference type="STRING" id="1133849.O3I_022925"/>
<proteinExistence type="inferred from homology"/>
<reference evidence="9 10" key="1">
    <citation type="journal article" date="2012" name="J. Bacteriol.">
        <title>Complete genome sequence of Nocardia brasiliensis HUJEG-1.</title>
        <authorList>
            <person name="Vera-Cabrera L."/>
            <person name="Ortiz-Lopez R."/>
            <person name="Elizondo-Gonzalez R."/>
            <person name="Perez-Maya A.A."/>
            <person name="Ocampo-Candiani J."/>
        </authorList>
    </citation>
    <scope>NUCLEOTIDE SEQUENCE [LARGE SCALE GENOMIC DNA]</scope>
    <source>
        <strain evidence="10">ATCC 700358</strain>
    </source>
</reference>
<evidence type="ECO:0000256" key="6">
    <source>
        <dbReference type="ARBA" id="ARBA00023004"/>
    </source>
</evidence>
<evidence type="ECO:0000256" key="7">
    <source>
        <dbReference type="ARBA" id="ARBA00023033"/>
    </source>
</evidence>
<dbReference type="InterPro" id="IPR002397">
    <property type="entry name" value="Cyt_P450_B"/>
</dbReference>
<evidence type="ECO:0000256" key="8">
    <source>
        <dbReference type="RuleBase" id="RU000461"/>
    </source>
</evidence>
<dbReference type="InterPro" id="IPR001128">
    <property type="entry name" value="Cyt_P450"/>
</dbReference>
<keyword evidence="5 8" id="KW-0560">Oxidoreductase</keyword>
<dbReference type="CDD" id="cd11029">
    <property type="entry name" value="CYP107-like"/>
    <property type="match status" value="1"/>
</dbReference>
<keyword evidence="3 8" id="KW-0349">Heme</keyword>
<dbReference type="Proteomes" id="UP000006304">
    <property type="component" value="Chromosome"/>
</dbReference>
<dbReference type="Pfam" id="PF00067">
    <property type="entry name" value="p450"/>
    <property type="match status" value="1"/>
</dbReference>
<dbReference type="GO" id="GO:0020037">
    <property type="term" value="F:heme binding"/>
    <property type="evidence" value="ECO:0007669"/>
    <property type="project" value="InterPro"/>
</dbReference>
<evidence type="ECO:0000313" key="10">
    <source>
        <dbReference type="Proteomes" id="UP000006304"/>
    </source>
</evidence>
<dbReference type="Gene3D" id="1.10.630.10">
    <property type="entry name" value="Cytochrome P450"/>
    <property type="match status" value="1"/>
</dbReference>
<comment type="cofactor">
    <cofactor evidence="1">
        <name>heme</name>
        <dbReference type="ChEBI" id="CHEBI:30413"/>
    </cofactor>
</comment>
<sequence length="417" mass="45064">MEIETTTAADGLAADPARPFVLSPDFYRDPQSAYGALRTRGPVNRVTFPDGSTGWLITGHAEAKAAFGHPGISKRLGSAGARAALEANKAGHQLQAGPFEHMLVFYDPPEHTRLRSLLTKAFSTRAVRGLAPRVTEIADTLLTEIAAAGEVVDLLDRYAVPLSMSVICELLGVPNPDRARFQSWSTVIVSSEHAARDRMTAATEFVAYIDHLIATRTTEPGADLLSELIAAGADGERLTPRELRSMVLVLLVAGFETTANLIGNAVVTLLSDKDSRQQLRGDATRIPAFIEEVLRFRSPTSETTFRYTTTPITLGGIEIAAGELIVVSVAGAGRDPRRFADAHLFDIDRPNNTEHLAFGHGIHFCVGAPLARMQGCIGLEQLLARYPDLALSPTDEPTWRTSFAIRGLTALPVRLRP</sequence>
<evidence type="ECO:0000256" key="2">
    <source>
        <dbReference type="ARBA" id="ARBA00010617"/>
    </source>
</evidence>
<dbReference type="EMBL" id="CP003876">
    <property type="protein sequence ID" value="AFU02540.1"/>
    <property type="molecule type" value="Genomic_DNA"/>
</dbReference>
<evidence type="ECO:0000313" key="9">
    <source>
        <dbReference type="EMBL" id="AFU02540.1"/>
    </source>
</evidence>
<dbReference type="GO" id="GO:0016705">
    <property type="term" value="F:oxidoreductase activity, acting on paired donors, with incorporation or reduction of molecular oxygen"/>
    <property type="evidence" value="ECO:0007669"/>
    <property type="project" value="InterPro"/>
</dbReference>
<dbReference type="eggNOG" id="COG2124">
    <property type="taxonomic scope" value="Bacteria"/>
</dbReference>
<dbReference type="GO" id="GO:0004497">
    <property type="term" value="F:monooxygenase activity"/>
    <property type="evidence" value="ECO:0007669"/>
    <property type="project" value="UniProtKB-KW"/>
</dbReference>
<dbReference type="PROSITE" id="PS00086">
    <property type="entry name" value="CYTOCHROME_P450"/>
    <property type="match status" value="1"/>
</dbReference>
<dbReference type="PRINTS" id="PR00359">
    <property type="entry name" value="BP450"/>
</dbReference>
<evidence type="ECO:0000256" key="5">
    <source>
        <dbReference type="ARBA" id="ARBA00023002"/>
    </source>
</evidence>
<evidence type="ECO:0000256" key="4">
    <source>
        <dbReference type="ARBA" id="ARBA00022723"/>
    </source>
</evidence>
<gene>
    <name evidence="9" type="ORF">O3I_022925</name>
</gene>
<protein>
    <submittedName>
        <fullName evidence="9">Cytochrome P450 107B1 (P450CVIIB1)</fullName>
    </submittedName>
</protein>
<evidence type="ECO:0000256" key="3">
    <source>
        <dbReference type="ARBA" id="ARBA00022617"/>
    </source>
</evidence>